<dbReference type="EMBL" id="GL883006">
    <property type="protein sequence ID" value="EGG24903.1"/>
    <property type="molecule type" value="Genomic_DNA"/>
</dbReference>
<keyword evidence="5 6" id="KW-0349">Heme</keyword>
<dbReference type="InterPro" id="IPR001128">
    <property type="entry name" value="Cyt_P450"/>
</dbReference>
<dbReference type="InterPro" id="IPR002401">
    <property type="entry name" value="Cyt_P450_E_grp-I"/>
</dbReference>
<evidence type="ECO:0000256" key="6">
    <source>
        <dbReference type="RuleBase" id="RU000461"/>
    </source>
</evidence>
<evidence type="ECO:0000313" key="7">
    <source>
        <dbReference type="EMBL" id="EGG24903.1"/>
    </source>
</evidence>
<evidence type="ECO:0000256" key="1">
    <source>
        <dbReference type="ARBA" id="ARBA00004167"/>
    </source>
</evidence>
<comment type="subcellular location">
    <subcellularLocation>
        <location evidence="1">Membrane</location>
        <topology evidence="1">Single-pass membrane protein</topology>
    </subcellularLocation>
</comment>
<accession>F4PGR9</accession>
<feature type="binding site" description="axial binding residue" evidence="5">
    <location>
        <position position="419"/>
    </location>
    <ligand>
        <name>heme</name>
        <dbReference type="ChEBI" id="CHEBI:30413"/>
    </ligand>
    <ligandPart>
        <name>Fe</name>
        <dbReference type="ChEBI" id="CHEBI:18248"/>
    </ligandPart>
</feature>
<protein>
    <submittedName>
        <fullName evidence="7">Cytochrome P450 family protein</fullName>
    </submittedName>
</protein>
<keyword evidence="6" id="KW-0560">Oxidoreductase</keyword>
<dbReference type="PROSITE" id="PS00086">
    <property type="entry name" value="CYTOCHROME_P450"/>
    <property type="match status" value="1"/>
</dbReference>
<dbReference type="SUPFAM" id="SSF48264">
    <property type="entry name" value="Cytochrome P450"/>
    <property type="match status" value="1"/>
</dbReference>
<dbReference type="PANTHER" id="PTHR24300:SF417">
    <property type="entry name" value="CYTOCHROME P450 508B1-RELATED"/>
    <property type="match status" value="1"/>
</dbReference>
<dbReference type="GO" id="GO:0005506">
    <property type="term" value="F:iron ion binding"/>
    <property type="evidence" value="ECO:0007669"/>
    <property type="project" value="InterPro"/>
</dbReference>
<dbReference type="RefSeq" id="XP_004362754.1">
    <property type="nucleotide sequence ID" value="XM_004362697.1"/>
</dbReference>
<dbReference type="InterPro" id="IPR050182">
    <property type="entry name" value="Cytochrome_P450_fam2"/>
</dbReference>
<evidence type="ECO:0000256" key="5">
    <source>
        <dbReference type="PIRSR" id="PIRSR602401-1"/>
    </source>
</evidence>
<name>F4PGR9_CACFS</name>
<dbReference type="PRINTS" id="PR00463">
    <property type="entry name" value="EP450I"/>
</dbReference>
<dbReference type="GO" id="GO:0020037">
    <property type="term" value="F:heme binding"/>
    <property type="evidence" value="ECO:0007669"/>
    <property type="project" value="InterPro"/>
</dbReference>
<organism evidence="7 8">
    <name type="scientific">Cavenderia fasciculata</name>
    <name type="common">Slime mold</name>
    <name type="synonym">Dictyostelium fasciculatum</name>
    <dbReference type="NCBI Taxonomy" id="261658"/>
    <lineage>
        <taxon>Eukaryota</taxon>
        <taxon>Amoebozoa</taxon>
        <taxon>Evosea</taxon>
        <taxon>Eumycetozoa</taxon>
        <taxon>Dictyostelia</taxon>
        <taxon>Acytosteliales</taxon>
        <taxon>Cavenderiaceae</taxon>
        <taxon>Cavenderia</taxon>
    </lineage>
</organism>
<dbReference type="Pfam" id="PF00067">
    <property type="entry name" value="p450"/>
    <property type="match status" value="1"/>
</dbReference>
<dbReference type="PANTHER" id="PTHR24300">
    <property type="entry name" value="CYTOCHROME P450 508A4-RELATED"/>
    <property type="match status" value="1"/>
</dbReference>
<dbReference type="InterPro" id="IPR017972">
    <property type="entry name" value="Cyt_P450_CS"/>
</dbReference>
<keyword evidence="3 5" id="KW-0479">Metal-binding</keyword>
<keyword evidence="4 5" id="KW-0408">Iron</keyword>
<keyword evidence="8" id="KW-1185">Reference proteome</keyword>
<dbReference type="GO" id="GO:0016020">
    <property type="term" value="C:membrane"/>
    <property type="evidence" value="ECO:0007669"/>
    <property type="project" value="UniProtKB-SubCell"/>
</dbReference>
<reference evidence="8" key="1">
    <citation type="journal article" date="2011" name="Genome Res.">
        <title>Phylogeny-wide analysis of social amoeba genomes highlights ancient origins for complex intercellular communication.</title>
        <authorList>
            <person name="Heidel A.J."/>
            <person name="Lawal H.M."/>
            <person name="Felder M."/>
            <person name="Schilde C."/>
            <person name="Helps N.R."/>
            <person name="Tunggal B."/>
            <person name="Rivero F."/>
            <person name="John U."/>
            <person name="Schleicher M."/>
            <person name="Eichinger L."/>
            <person name="Platzer M."/>
            <person name="Noegel A.A."/>
            <person name="Schaap P."/>
            <person name="Gloeckner G."/>
        </authorList>
    </citation>
    <scope>NUCLEOTIDE SEQUENCE [LARGE SCALE GENOMIC DNA]</scope>
    <source>
        <strain evidence="8">SH3</strain>
    </source>
</reference>
<dbReference type="GeneID" id="14876858"/>
<dbReference type="GO" id="GO:0016705">
    <property type="term" value="F:oxidoreductase activity, acting on paired donors, with incorporation or reduction of molecular oxygen"/>
    <property type="evidence" value="ECO:0007669"/>
    <property type="project" value="InterPro"/>
</dbReference>
<dbReference type="InterPro" id="IPR036396">
    <property type="entry name" value="Cyt_P450_sf"/>
</dbReference>
<evidence type="ECO:0000256" key="2">
    <source>
        <dbReference type="ARBA" id="ARBA00010617"/>
    </source>
</evidence>
<dbReference type="OrthoDB" id="1055148at2759"/>
<dbReference type="CDD" id="cd20617">
    <property type="entry name" value="CYP1_2-like"/>
    <property type="match status" value="1"/>
</dbReference>
<comment type="cofactor">
    <cofactor evidence="5">
        <name>heme</name>
        <dbReference type="ChEBI" id="CHEBI:30413"/>
    </cofactor>
</comment>
<sequence length="472" mass="54051">MTLKLFLVYSFIKKNAKFSTSDPKGPLSLPIIGGLYCLISRDPPQLRLHSLSKKYGKLMSIWFGDNYSIIVNDASLLTEMNSKNFKIFSDRPPTPTLRLFSPDFNDLLMGPHKTWKPIRHALSPHFTKTKTSELWSDAINEYGEQLTRKLKEHAQSGELLKLNDFFKKYTFAVACKVIFSYKIEYTDTIQDGLMGKTFGPLERMITKMAHGQLFETIHALSPIYYMLISKIGNEIEDVKGEVRKYVKEHVQTIDKNKPRDMLDFMILQDYDEDLLTNVTFDLMITGVETSANTLSWAALFLVNQPHIQEKVSSELRDAFGLDTRVQSNNKQDTPYTHAMLKEVLRYKHIAPIGFPRVALEPIVIDGCFIPKGTHVIPNYYTILRDPNCFPNPDVFMPERFLTNERLESYLPFNVGERNCLGLHVAMDEMYSALANIFKNFKISSPTGKQLDESEVAGIAIHPLNHAYKIEAR</sequence>
<evidence type="ECO:0000313" key="8">
    <source>
        <dbReference type="Proteomes" id="UP000007797"/>
    </source>
</evidence>
<dbReference type="Gene3D" id="1.10.630.10">
    <property type="entry name" value="Cytochrome P450"/>
    <property type="match status" value="1"/>
</dbReference>
<dbReference type="STRING" id="1054147.F4PGR9"/>
<keyword evidence="6" id="KW-0503">Monooxygenase</keyword>
<evidence type="ECO:0000256" key="3">
    <source>
        <dbReference type="ARBA" id="ARBA00022723"/>
    </source>
</evidence>
<comment type="similarity">
    <text evidence="2 6">Belongs to the cytochrome P450 family.</text>
</comment>
<dbReference type="GO" id="GO:0004497">
    <property type="term" value="F:monooxygenase activity"/>
    <property type="evidence" value="ECO:0007669"/>
    <property type="project" value="UniProtKB-KW"/>
</dbReference>
<dbReference type="PRINTS" id="PR00385">
    <property type="entry name" value="P450"/>
</dbReference>
<dbReference type="KEGG" id="dfa:DFA_03148"/>
<dbReference type="Proteomes" id="UP000007797">
    <property type="component" value="Unassembled WGS sequence"/>
</dbReference>
<dbReference type="AlphaFoldDB" id="F4PGR9"/>
<dbReference type="OMA" id="VPEHYEH"/>
<proteinExistence type="inferred from homology"/>
<evidence type="ECO:0000256" key="4">
    <source>
        <dbReference type="ARBA" id="ARBA00023004"/>
    </source>
</evidence>
<gene>
    <name evidence="7" type="ORF">DFA_03148</name>
</gene>